<dbReference type="Gene3D" id="3.30.360.10">
    <property type="entry name" value="Dihydrodipicolinate Reductase, domain 2"/>
    <property type="match status" value="1"/>
</dbReference>
<name>A0A2N4UDB6_9BURK</name>
<feature type="domain" description="Gfo/Idh/MocA-like oxidoreductase N-terminal" evidence="1">
    <location>
        <begin position="3"/>
        <end position="121"/>
    </location>
</feature>
<dbReference type="InterPro" id="IPR004104">
    <property type="entry name" value="Gfo/Idh/MocA-like_OxRdtase_C"/>
</dbReference>
<comment type="caution">
    <text evidence="3">The sequence shown here is derived from an EMBL/GenBank/DDBJ whole genome shotgun (WGS) entry which is preliminary data.</text>
</comment>
<dbReference type="GO" id="GO:0000166">
    <property type="term" value="F:nucleotide binding"/>
    <property type="evidence" value="ECO:0007669"/>
    <property type="project" value="InterPro"/>
</dbReference>
<dbReference type="PANTHER" id="PTHR43249">
    <property type="entry name" value="UDP-N-ACETYL-2-AMINO-2-DEOXY-D-GLUCURONATE OXIDASE"/>
    <property type="match status" value="1"/>
</dbReference>
<dbReference type="AlphaFoldDB" id="A0A2N4UDB6"/>
<sequence>MTLKFALVGCGRIAKRHAELLGKNQIAGAELAAVCDILEERAAATAELFNVPGFIDMHRMMREIDIDVVVVLTESGHHARHVKELAPYGKHIVVEKPMALTMDDADDMIRACERARIKLFVVKQNRFNVPVMKLREALERDRFGKLVMGTVRVRWCRPQSYYDQDAWRGTWALDGGVLTNQASHHVDLLEWMMGEVDSVVAMSTTALAHIEAEDTAVVILHFRNGALGCIEATTAVRPKDLEGSISILGEKGAVEIGGFAVNEMKVWNFVEPEPEDDQVMAKYSVNPPNVYGFGHQAYYKHVVDCIVNQKRHMVDGLEGRKSLELINAIYESIETGREVKLHFRPKYSKLGAA</sequence>
<organism evidence="3 4">
    <name type="scientific">Pollutimonas nitritireducens</name>
    <dbReference type="NCBI Taxonomy" id="2045209"/>
    <lineage>
        <taxon>Bacteria</taxon>
        <taxon>Pseudomonadati</taxon>
        <taxon>Pseudomonadota</taxon>
        <taxon>Betaproteobacteria</taxon>
        <taxon>Burkholderiales</taxon>
        <taxon>Alcaligenaceae</taxon>
        <taxon>Pollutimonas</taxon>
    </lineage>
</organism>
<proteinExistence type="predicted"/>
<accession>A0A2N4UDB6</accession>
<protein>
    <submittedName>
        <fullName evidence="3">Oxidoreductase</fullName>
    </submittedName>
</protein>
<dbReference type="Gene3D" id="3.40.50.720">
    <property type="entry name" value="NAD(P)-binding Rossmann-like Domain"/>
    <property type="match status" value="1"/>
</dbReference>
<dbReference type="InterPro" id="IPR052515">
    <property type="entry name" value="Gfo/Idh/MocA_Oxidoreductase"/>
</dbReference>
<dbReference type="SUPFAM" id="SSF51735">
    <property type="entry name" value="NAD(P)-binding Rossmann-fold domains"/>
    <property type="match status" value="1"/>
</dbReference>
<dbReference type="EMBL" id="PDNV01000009">
    <property type="protein sequence ID" value="PLC53001.1"/>
    <property type="molecule type" value="Genomic_DNA"/>
</dbReference>
<dbReference type="Pfam" id="PF02894">
    <property type="entry name" value="GFO_IDH_MocA_C"/>
    <property type="match status" value="1"/>
</dbReference>
<dbReference type="PANTHER" id="PTHR43249:SF1">
    <property type="entry name" value="D-GLUCOSIDE 3-DEHYDROGENASE"/>
    <property type="match status" value="1"/>
</dbReference>
<evidence type="ECO:0000259" key="2">
    <source>
        <dbReference type="Pfam" id="PF02894"/>
    </source>
</evidence>
<feature type="domain" description="Gfo/Idh/MocA-like oxidoreductase C-terminal" evidence="2">
    <location>
        <begin position="135"/>
        <end position="341"/>
    </location>
</feature>
<dbReference type="InterPro" id="IPR036291">
    <property type="entry name" value="NAD(P)-bd_dom_sf"/>
</dbReference>
<evidence type="ECO:0000259" key="1">
    <source>
        <dbReference type="Pfam" id="PF01408"/>
    </source>
</evidence>
<gene>
    <name evidence="3" type="ORF">CR155_14420</name>
</gene>
<dbReference type="OrthoDB" id="9793050at2"/>
<dbReference type="InterPro" id="IPR000683">
    <property type="entry name" value="Gfo/Idh/MocA-like_OxRdtase_N"/>
</dbReference>
<evidence type="ECO:0000313" key="3">
    <source>
        <dbReference type="EMBL" id="PLC53001.1"/>
    </source>
</evidence>
<dbReference type="RefSeq" id="WP_102070746.1">
    <property type="nucleotide sequence ID" value="NZ_PDNV01000009.1"/>
</dbReference>
<evidence type="ECO:0000313" key="4">
    <source>
        <dbReference type="Proteomes" id="UP000234328"/>
    </source>
</evidence>
<keyword evidence="4" id="KW-1185">Reference proteome</keyword>
<dbReference type="Proteomes" id="UP000234328">
    <property type="component" value="Unassembled WGS sequence"/>
</dbReference>
<dbReference type="SUPFAM" id="SSF55347">
    <property type="entry name" value="Glyceraldehyde-3-phosphate dehydrogenase-like, C-terminal domain"/>
    <property type="match status" value="1"/>
</dbReference>
<reference evidence="3 4" key="1">
    <citation type="submission" date="2017-10" db="EMBL/GenBank/DDBJ databases">
        <title>Two draft genome sequences of Pusillimonas sp. strains isolated from a nitrate- and radionuclide-contaminated groundwater in Russia.</title>
        <authorList>
            <person name="Grouzdev D.S."/>
            <person name="Tourova T.P."/>
            <person name="Goeva M.A."/>
            <person name="Babich T.L."/>
            <person name="Sokolova D.S."/>
            <person name="Abdullin R."/>
            <person name="Poltaraus A.B."/>
            <person name="Toshchakov S.V."/>
            <person name="Nazina T.N."/>
        </authorList>
    </citation>
    <scope>NUCLEOTIDE SEQUENCE [LARGE SCALE GENOMIC DNA]</scope>
    <source>
        <strain evidence="3 4">JR1/69-2-13</strain>
    </source>
</reference>
<dbReference type="Pfam" id="PF01408">
    <property type="entry name" value="GFO_IDH_MocA"/>
    <property type="match status" value="1"/>
</dbReference>